<dbReference type="Ensembl" id="ENSSAUT00010007376.1">
    <property type="protein sequence ID" value="ENSSAUP00010006861.1"/>
    <property type="gene ID" value="ENSSAUG00010003446.1"/>
</dbReference>
<evidence type="ECO:0000256" key="2">
    <source>
        <dbReference type="ARBA" id="ARBA00009109"/>
    </source>
</evidence>
<dbReference type="GO" id="GO:0042060">
    <property type="term" value="P:wound healing"/>
    <property type="evidence" value="ECO:0007669"/>
    <property type="project" value="TreeGrafter"/>
</dbReference>
<evidence type="ECO:0000313" key="11">
    <source>
        <dbReference type="Proteomes" id="UP000472265"/>
    </source>
</evidence>
<dbReference type="Pfam" id="PF26346">
    <property type="entry name" value="Plectin_PPL"/>
    <property type="match status" value="3"/>
</dbReference>
<dbReference type="GO" id="GO:0030057">
    <property type="term" value="C:desmosome"/>
    <property type="evidence" value="ECO:0007669"/>
    <property type="project" value="UniProtKB-SubCell"/>
</dbReference>
<dbReference type="SUPFAM" id="SSF75399">
    <property type="entry name" value="Plakin repeat"/>
    <property type="match status" value="2"/>
</dbReference>
<comment type="subcellular location">
    <subcellularLocation>
        <location evidence="1">Cell junction</location>
        <location evidence="1">Desmosome</location>
    </subcellularLocation>
</comment>
<evidence type="ECO:0000256" key="6">
    <source>
        <dbReference type="SAM" id="Coils"/>
    </source>
</evidence>
<dbReference type="InterPro" id="IPR055419">
    <property type="entry name" value="Spectrin_PEPL/EVPL"/>
</dbReference>
<proteinExistence type="inferred from homology"/>
<dbReference type="PANTHER" id="PTHR23169:SF7">
    <property type="entry name" value="ENVOPLAKIN"/>
    <property type="match status" value="1"/>
</dbReference>
<dbReference type="Pfam" id="PF23160">
    <property type="entry name" value="Spectrin_1st_PEPL"/>
    <property type="match status" value="1"/>
</dbReference>
<feature type="compositionally biased region" description="Basic and acidic residues" evidence="7">
    <location>
        <begin position="247"/>
        <end position="260"/>
    </location>
</feature>
<dbReference type="GO" id="GO:0045104">
    <property type="term" value="P:intermediate filament cytoskeleton organization"/>
    <property type="evidence" value="ECO:0007669"/>
    <property type="project" value="InterPro"/>
</dbReference>
<sequence length="1709" mass="199090">MLLIRRSRGAPRETRGSERRGGAEELEENVLGFRLPKQSRTVGKMSRVRNSVKINKFQSSDLAELISRMKRNFDRIEKTMLQSEELLTVDKERDRQSMTRIHKRANTNNLTEAERLLRELFVDLEKSKKMQHPQALEIEKGMKMLHDRLVKDCAIFRDLYNQTLGLELTRTVDVRTVVEVDHPQRAVTVHSSPGGSRAADLASELDRIYRDLEQCEEQIRGRLRAPLENRSPTKDLANRLQELEKSDQTVRKLESERTAVQKEMGPILAKKPLEPTASSLPPKLSAINNKIDDINTLTDLYNKKATASMNLEKQIRYMDSIVSGFEEQLAQDGVIIDEQKALEKRNRQLQLMQKDIASNWDELTKLGRDLDLTEQACSHLQYSSKEYCPDIQRQGDEVKKLNNQYTTVKKELKERLALIKEAISKNQDFQTALHSLDFFLVNLPNNAIRLSDDVERIRAKQISQMRVVEDIESKSRELNRVRALSRDLQSVLYEYEVRSKTYHGTLNDEYDEYDDDDDEDRNDEVIRWRRQTVAQAIQRKEKNLLNFYSEVSAVNNQRLIQLETARGIMARSEEKVTRVFITQQQQIQRRDIEESVSLKTELSEETSRRLRVEHELETHRKRLVALRSRRGVERVEEREVVQYYRDPKLELELQSLTKLIQDETFKRSRFHSEIEVYKEKITKARLTKIEPKLMVKIETVYERDFQLDKEAARIREEMQRICLELQTKDTKIYHMKTEITVLAQQKTTIRERVVRKEVVRFEKDPEMLNAVLMFKSDIATVESHCKSLHASISSTRSQINTLERVISTIQPREVTRVVTQVQQDPETLEESKKLRIALEEERREYAILMEDMRTLRLRYSEIEKVSIKVEVREIINEIYRVTPEIEAELVRVRKELQEWSRKHTILEKEMNTVITTRTTLRAQKPIVEYREVIQEVVKFQNSPEVTRELQTLTSEVSRLQRHYNSTLELLTTLYQERDTVKVEKSKVETKIVVKELIRYENDPLLEKEVDRLRKSVREESLLRCSVEESLVELRNRYVFLEQQKQEERIVVHEVVRIQKDHKQILEHERLSRILNEEITARKQLEMDVRQLRTLIQEKQTSLSQADVHQIRIQLDSELRQIKSRIYEFENTRIEEKVVIKEVFKVERDPELEKVIAGLRIHLETEATNISRVEREIRNLVVKVEVLQKEKSVERVIYREVVHVEKDQAVEAELAHLRQLVTQERNLRCDQENKVQNITIKITHLQTSKSVTTEETTRRDALQREKEDLLRQLKMLESQRHNITITFQQESRQVSERKEIALQRSLETSSEMQRLEKEVLSIKDKIHQKESLIIELQNSIKQEEYSQTQTRATSLSTKITIIDPETGKDMPPYDAYVLGLITREHYIRLSKLECDWEEITSTGPDGDTVILHNRKSGKQYSIKDAMRDGRLTQLDLMNYKEGNLHISELALLVVGETKQTSISTLSTIQFSRRSSHISLNTHDSGSFNGLNASTGDEHFPISGIFDTTTESRMSVRSALTRKLIDNDMALMLLEAQAASGGIVDLNKKDKMSVHKAVEQGLIDQGHLYKLLNAQKAFTGVEDPVTKERLAVGLAVQKGYMPGENARRYMEAQCLTGGLVNPAGAGRITVQEALAYNLIDSRTADQLLDETSHTKELVDPITKEKISYKQAMDRCKRDISTGLLLLPVASTDTSNAPSYSNYQFSSSNGRY</sequence>
<reference evidence="10" key="3">
    <citation type="submission" date="2025-09" db="UniProtKB">
        <authorList>
            <consortium name="Ensembl"/>
        </authorList>
    </citation>
    <scope>IDENTIFICATION</scope>
</reference>
<dbReference type="GO" id="GO:0005737">
    <property type="term" value="C:cytoplasm"/>
    <property type="evidence" value="ECO:0007669"/>
    <property type="project" value="TreeGrafter"/>
</dbReference>
<organism evidence="10 11">
    <name type="scientific">Sparus aurata</name>
    <name type="common">Gilthead sea bream</name>
    <dbReference type="NCBI Taxonomy" id="8175"/>
    <lineage>
        <taxon>Eukaryota</taxon>
        <taxon>Metazoa</taxon>
        <taxon>Chordata</taxon>
        <taxon>Craniata</taxon>
        <taxon>Vertebrata</taxon>
        <taxon>Euteleostomi</taxon>
        <taxon>Actinopterygii</taxon>
        <taxon>Neopterygii</taxon>
        <taxon>Teleostei</taxon>
        <taxon>Neoteleostei</taxon>
        <taxon>Acanthomorphata</taxon>
        <taxon>Eupercaria</taxon>
        <taxon>Spariformes</taxon>
        <taxon>Sparidae</taxon>
        <taxon>Sparus</taxon>
    </lineage>
</organism>
<keyword evidence="5 6" id="KW-0175">Coiled coil</keyword>
<dbReference type="Pfam" id="PF00681">
    <property type="entry name" value="Plectin"/>
    <property type="match status" value="3"/>
</dbReference>
<evidence type="ECO:0000256" key="4">
    <source>
        <dbReference type="ARBA" id="ARBA00022737"/>
    </source>
</evidence>
<feature type="region of interest" description="Disordered" evidence="7">
    <location>
        <begin position="1"/>
        <end position="23"/>
    </location>
</feature>
<dbReference type="InterPro" id="IPR001101">
    <property type="entry name" value="Plectin_repeat"/>
</dbReference>
<dbReference type="GO" id="GO:0016020">
    <property type="term" value="C:membrane"/>
    <property type="evidence" value="ECO:0007669"/>
    <property type="project" value="TreeGrafter"/>
</dbReference>
<dbReference type="InterPro" id="IPR035915">
    <property type="entry name" value="Plakin_repeat_sf"/>
</dbReference>
<dbReference type="InterPro" id="IPR043197">
    <property type="entry name" value="Plakin"/>
</dbReference>
<feature type="coiled-coil region" evidence="6">
    <location>
        <begin position="391"/>
        <end position="422"/>
    </location>
</feature>
<feature type="domain" description="Periplakin/Envoplakin N-terminal" evidence="8">
    <location>
        <begin position="69"/>
        <end position="161"/>
    </location>
</feature>
<feature type="coiled-coil region" evidence="6">
    <location>
        <begin position="1251"/>
        <end position="1331"/>
    </location>
</feature>
<feature type="domain" description="Periplakin-like plectin repeat" evidence="9">
    <location>
        <begin position="883"/>
        <end position="1047"/>
    </location>
</feature>
<keyword evidence="4" id="KW-0677">Repeat</keyword>
<keyword evidence="11" id="KW-1185">Reference proteome</keyword>
<reference evidence="10" key="2">
    <citation type="submission" date="2025-08" db="UniProtKB">
        <authorList>
            <consortium name="Ensembl"/>
        </authorList>
    </citation>
    <scope>IDENTIFICATION</scope>
</reference>
<evidence type="ECO:0000259" key="9">
    <source>
        <dbReference type="Pfam" id="PF26346"/>
    </source>
</evidence>
<dbReference type="Gene3D" id="3.90.1290.10">
    <property type="entry name" value="Plakin repeat"/>
    <property type="match status" value="1"/>
</dbReference>
<dbReference type="GO" id="GO:0045296">
    <property type="term" value="F:cadherin binding"/>
    <property type="evidence" value="ECO:0007669"/>
    <property type="project" value="TreeGrafter"/>
</dbReference>
<dbReference type="Pfam" id="PF21097">
    <property type="entry name" value="SR_plectin_7"/>
    <property type="match status" value="1"/>
</dbReference>
<dbReference type="FunFam" id="3.90.1290.10:FF:000002">
    <property type="entry name" value="Plectin a"/>
    <property type="match status" value="1"/>
</dbReference>
<evidence type="ECO:0000313" key="10">
    <source>
        <dbReference type="Ensembl" id="ENSSAUP00010006861.1"/>
    </source>
</evidence>
<dbReference type="SMART" id="SM00250">
    <property type="entry name" value="PLEC"/>
    <property type="match status" value="7"/>
</dbReference>
<dbReference type="Gene3D" id="3.30.160.780">
    <property type="match status" value="1"/>
</dbReference>
<protein>
    <submittedName>
        <fullName evidence="10">Envoplakin-like</fullName>
    </submittedName>
</protein>
<feature type="domain" description="Periplakin-like plectin repeat" evidence="9">
    <location>
        <begin position="1109"/>
        <end position="1249"/>
    </location>
</feature>
<feature type="region of interest" description="Disordered" evidence="7">
    <location>
        <begin position="247"/>
        <end position="281"/>
    </location>
</feature>
<name>A0A671TZM8_SPAAU</name>
<keyword evidence="3" id="KW-0597">Phosphoprotein</keyword>
<evidence type="ECO:0000256" key="7">
    <source>
        <dbReference type="SAM" id="MobiDB-lite"/>
    </source>
</evidence>
<evidence type="ECO:0000256" key="1">
    <source>
        <dbReference type="ARBA" id="ARBA00004568"/>
    </source>
</evidence>
<dbReference type="Gene3D" id="1.20.58.60">
    <property type="match status" value="2"/>
</dbReference>
<accession>A0A671TZM8</accession>
<dbReference type="GeneTree" id="ENSGT00940000153578"/>
<dbReference type="GO" id="GO:0005882">
    <property type="term" value="C:intermediate filament"/>
    <property type="evidence" value="ECO:0007669"/>
    <property type="project" value="TreeGrafter"/>
</dbReference>
<comment type="similarity">
    <text evidence="2">Belongs to the plakin or cytolinker family.</text>
</comment>
<evidence type="ECO:0000259" key="8">
    <source>
        <dbReference type="Pfam" id="PF23160"/>
    </source>
</evidence>
<dbReference type="PANTHER" id="PTHR23169">
    <property type="entry name" value="ENVOPLAKIN"/>
    <property type="match status" value="1"/>
</dbReference>
<dbReference type="Proteomes" id="UP000472265">
    <property type="component" value="Chromosome 23"/>
</dbReference>
<feature type="domain" description="Periplakin-like plectin repeat" evidence="9">
    <location>
        <begin position="652"/>
        <end position="808"/>
    </location>
</feature>
<dbReference type="GO" id="GO:0005198">
    <property type="term" value="F:structural molecule activity"/>
    <property type="evidence" value="ECO:0007669"/>
    <property type="project" value="TreeGrafter"/>
</dbReference>
<dbReference type="InterPro" id="IPR058847">
    <property type="entry name" value="Plectin_PPL"/>
</dbReference>
<feature type="compositionally biased region" description="Basic and acidic residues" evidence="7">
    <location>
        <begin position="10"/>
        <end position="23"/>
    </location>
</feature>
<evidence type="ECO:0000256" key="3">
    <source>
        <dbReference type="ARBA" id="ARBA00022553"/>
    </source>
</evidence>
<feature type="coiled-coil region" evidence="6">
    <location>
        <begin position="831"/>
        <end position="858"/>
    </location>
</feature>
<gene>
    <name evidence="10" type="primary">LOC115575925</name>
</gene>
<reference evidence="10" key="1">
    <citation type="submission" date="2021-04" db="EMBL/GenBank/DDBJ databases">
        <authorList>
            <consortium name="Wellcome Sanger Institute Data Sharing"/>
        </authorList>
    </citation>
    <scope>NUCLEOTIDE SEQUENCE [LARGE SCALE GENOMIC DNA]</scope>
</reference>
<evidence type="ECO:0000256" key="5">
    <source>
        <dbReference type="ARBA" id="ARBA00023054"/>
    </source>
</evidence>